<dbReference type="EMBL" id="JACHBS010000001">
    <property type="protein sequence ID" value="MBB5618696.1"/>
    <property type="molecule type" value="Genomic_DNA"/>
</dbReference>
<dbReference type="SMART" id="SM00829">
    <property type="entry name" value="PKS_ER"/>
    <property type="match status" value="1"/>
</dbReference>
<dbReference type="InterPro" id="IPR013154">
    <property type="entry name" value="ADH-like_N"/>
</dbReference>
<dbReference type="SUPFAM" id="SSF51735">
    <property type="entry name" value="NAD(P)-binding Rossmann-fold domains"/>
    <property type="match status" value="1"/>
</dbReference>
<reference evidence="2 3" key="1">
    <citation type="submission" date="2020-08" db="EMBL/GenBank/DDBJ databases">
        <title>Sequencing the genomes of 1000 actinobacteria strains.</title>
        <authorList>
            <person name="Klenk H.-P."/>
        </authorList>
    </citation>
    <scope>NUCLEOTIDE SEQUENCE [LARGE SCALE GENOMIC DNA]</scope>
    <source>
        <strain evidence="2 3">DSM 23889</strain>
    </source>
</reference>
<sequence length="335" mass="35327">MRSVIADSYGGPEKLRVVDAEPPLPAGGQVLVRVAASSVNPLDTHELTGRPYLVRIVRGLPRPKPANRALGSDLAGVVEAIGPGVTRLRVGDRVPGFGRAAWSDRVVVREEGLVLVPDGLPLLDAGGVGVAAITALQGLRRGGLTGPATWGPGEVEPMRPRVLIVGASGGVGTFAVQLAKLLGAHVTAVTSTHNVELVARLGADDVIDYTTTEVTEGIARFELVLELAGSRRRRDLARILTPTGTLIACGAPRGQWLGPVVGPAWLALVSRFSRRTYASFLAKRDTADLQRLADWLGEGALRVVIDEVYPLARIAEAVAHQLTDHARGKVLVSLL</sequence>
<dbReference type="Proteomes" id="UP000552883">
    <property type="component" value="Unassembled WGS sequence"/>
</dbReference>
<dbReference type="AlphaFoldDB" id="A0A840XK92"/>
<name>A0A840XK92_9MICO</name>
<organism evidence="2 3">
    <name type="scientific">Microcella frigidaquae</name>
    <dbReference type="NCBI Taxonomy" id="424758"/>
    <lineage>
        <taxon>Bacteria</taxon>
        <taxon>Bacillati</taxon>
        <taxon>Actinomycetota</taxon>
        <taxon>Actinomycetes</taxon>
        <taxon>Micrococcales</taxon>
        <taxon>Microbacteriaceae</taxon>
        <taxon>Microcella</taxon>
    </lineage>
</organism>
<evidence type="ECO:0000313" key="3">
    <source>
        <dbReference type="Proteomes" id="UP000552883"/>
    </source>
</evidence>
<dbReference type="InterPro" id="IPR020843">
    <property type="entry name" value="ER"/>
</dbReference>
<comment type="caution">
    <text evidence="2">The sequence shown here is derived from an EMBL/GenBank/DDBJ whole genome shotgun (WGS) entry which is preliminary data.</text>
</comment>
<dbReference type="GO" id="GO:0016491">
    <property type="term" value="F:oxidoreductase activity"/>
    <property type="evidence" value="ECO:0007669"/>
    <property type="project" value="InterPro"/>
</dbReference>
<dbReference type="Pfam" id="PF08240">
    <property type="entry name" value="ADH_N"/>
    <property type="match status" value="1"/>
</dbReference>
<dbReference type="PANTHER" id="PTHR44013">
    <property type="entry name" value="ZINC-TYPE ALCOHOL DEHYDROGENASE-LIKE PROTEIN C16A3.02C"/>
    <property type="match status" value="1"/>
</dbReference>
<feature type="domain" description="Enoyl reductase (ER)" evidence="1">
    <location>
        <begin position="10"/>
        <end position="332"/>
    </location>
</feature>
<dbReference type="CDD" id="cd08267">
    <property type="entry name" value="MDR1"/>
    <property type="match status" value="1"/>
</dbReference>
<dbReference type="SUPFAM" id="SSF50129">
    <property type="entry name" value="GroES-like"/>
    <property type="match status" value="1"/>
</dbReference>
<dbReference type="InterPro" id="IPR036291">
    <property type="entry name" value="NAD(P)-bd_dom_sf"/>
</dbReference>
<protein>
    <submittedName>
        <fullName evidence="2">NADPH:quinone reductase-like Zn-dependent oxidoreductase</fullName>
    </submittedName>
</protein>
<keyword evidence="3" id="KW-1185">Reference proteome</keyword>
<dbReference type="Gene3D" id="3.90.180.10">
    <property type="entry name" value="Medium-chain alcohol dehydrogenases, catalytic domain"/>
    <property type="match status" value="1"/>
</dbReference>
<dbReference type="InterPro" id="IPR011032">
    <property type="entry name" value="GroES-like_sf"/>
</dbReference>
<evidence type="ECO:0000313" key="2">
    <source>
        <dbReference type="EMBL" id="MBB5618696.1"/>
    </source>
</evidence>
<evidence type="ECO:0000259" key="1">
    <source>
        <dbReference type="SMART" id="SM00829"/>
    </source>
</evidence>
<dbReference type="RefSeq" id="WP_153981897.1">
    <property type="nucleotide sequence ID" value="NZ_BAAANZ010000003.1"/>
</dbReference>
<dbReference type="Gene3D" id="3.40.50.720">
    <property type="entry name" value="NAD(P)-binding Rossmann-like Domain"/>
    <property type="match status" value="1"/>
</dbReference>
<proteinExistence type="predicted"/>
<gene>
    <name evidence="2" type="ORF">BJ959_002192</name>
</gene>
<dbReference type="PANTHER" id="PTHR44013:SF1">
    <property type="entry name" value="ZINC-TYPE ALCOHOL DEHYDROGENASE-LIKE PROTEIN C16A3.02C"/>
    <property type="match status" value="1"/>
</dbReference>
<dbReference type="OrthoDB" id="9790818at2"/>
<dbReference type="InterPro" id="IPR052733">
    <property type="entry name" value="Chloroplast_QOR"/>
</dbReference>
<dbReference type="Pfam" id="PF13602">
    <property type="entry name" value="ADH_zinc_N_2"/>
    <property type="match status" value="1"/>
</dbReference>
<accession>A0A840XK92</accession>